<name>A0ABU9NTJ9_9FLAO</name>
<comment type="caution">
    <text evidence="10">The sequence shown here is derived from an EMBL/GenBank/DDBJ whole genome shotgun (WGS) entry which is preliminary data.</text>
</comment>
<evidence type="ECO:0000313" key="11">
    <source>
        <dbReference type="Proteomes" id="UP001468798"/>
    </source>
</evidence>
<feature type="transmembrane region" description="Helical" evidence="8">
    <location>
        <begin position="313"/>
        <end position="333"/>
    </location>
</feature>
<feature type="transmembrane region" description="Helical" evidence="8">
    <location>
        <begin position="234"/>
        <end position="252"/>
    </location>
</feature>
<dbReference type="Pfam" id="PF01694">
    <property type="entry name" value="Rhomboid"/>
    <property type="match status" value="1"/>
</dbReference>
<accession>A0ABU9NTJ9</accession>
<evidence type="ECO:0000256" key="6">
    <source>
        <dbReference type="ARBA" id="ARBA00023136"/>
    </source>
</evidence>
<evidence type="ECO:0000256" key="8">
    <source>
        <dbReference type="SAM" id="Phobius"/>
    </source>
</evidence>
<keyword evidence="10" id="KW-0645">Protease</keyword>
<keyword evidence="11" id="KW-1185">Reference proteome</keyword>
<dbReference type="InterPro" id="IPR035952">
    <property type="entry name" value="Rhomboid-like_sf"/>
</dbReference>
<feature type="transmembrane region" description="Helical" evidence="8">
    <location>
        <begin position="289"/>
        <end position="307"/>
    </location>
</feature>
<evidence type="ECO:0000259" key="9">
    <source>
        <dbReference type="Pfam" id="PF01694"/>
    </source>
</evidence>
<feature type="transmembrane region" description="Helical" evidence="8">
    <location>
        <begin position="340"/>
        <end position="358"/>
    </location>
</feature>
<sequence length="486" mass="55654">MAFGFPASSSQVFALNNVSKKTFTLLTIEISKNLKWNCISLESDLVFETKNDKDTWNEIVVFSFIDDTILIKSSSNGNQIFDAGKNKKNIDSFLENYYDSIGKNSSIDDLSYDKITSSVTSESINKNINDTTITSFYTYLSLFVPTNNYFITPLIILVNILLFFLMVFNGVSFFSPETQDLIDWGGNYAPLTIENGWWRLISSCFLHFGFFHLILNCYALGYVGLLLEPYFKKISYLCIYLFCGILSSLTSLYWNDNIVSAGASGAILGMYSLLTVLMISKQIKNKKSLSLITAIISFIILNISGSFKEGIDGAAHIGGLVTGLVFGFILVLLHKKPKIAIGSISILTVVFSVVIFNYCRQTKVYIYQFFEYEKEMQDFVDMEKMALSSYGNFFDNSKEQILSDLKDRGIYYWDENIALIKKLDKLYLPKEIHIQNENLLEYCELYKEYYQLTYNKVNENTAEYNQELEDIEKEIQTITKRIKDKN</sequence>
<feature type="transmembrane region" description="Helical" evidence="8">
    <location>
        <begin position="149"/>
        <end position="168"/>
    </location>
</feature>
<feature type="transmembrane region" description="Helical" evidence="8">
    <location>
        <begin position="258"/>
        <end position="277"/>
    </location>
</feature>
<dbReference type="Proteomes" id="UP001468798">
    <property type="component" value="Unassembled WGS sequence"/>
</dbReference>
<evidence type="ECO:0000256" key="7">
    <source>
        <dbReference type="SAM" id="Coils"/>
    </source>
</evidence>
<protein>
    <submittedName>
        <fullName evidence="10">Rhomboid family intramembrane serine protease</fullName>
        <ecNumber evidence="10">3.4.21.-</ecNumber>
    </submittedName>
</protein>
<reference evidence="10 11" key="1">
    <citation type="submission" date="2024-03" db="EMBL/GenBank/DDBJ databases">
        <title>Two novel species of the genus Flavobacterium exhibiting potentially degradation of complex polysaccharides.</title>
        <authorList>
            <person name="Lian X."/>
        </authorList>
    </citation>
    <scope>NUCLEOTIDE SEQUENCE [LARGE SCALE GENOMIC DNA]</scope>
    <source>
        <strain evidence="10 11">N6</strain>
    </source>
</reference>
<dbReference type="Gene3D" id="1.20.1540.10">
    <property type="entry name" value="Rhomboid-like"/>
    <property type="match status" value="1"/>
</dbReference>
<organism evidence="10 11">
    <name type="scientific">Flavobacterium polysaccharolyticum</name>
    <dbReference type="NCBI Taxonomy" id="3133148"/>
    <lineage>
        <taxon>Bacteria</taxon>
        <taxon>Pseudomonadati</taxon>
        <taxon>Bacteroidota</taxon>
        <taxon>Flavobacteriia</taxon>
        <taxon>Flavobacteriales</taxon>
        <taxon>Flavobacteriaceae</taxon>
        <taxon>Flavobacterium</taxon>
    </lineage>
</organism>
<evidence type="ECO:0000313" key="10">
    <source>
        <dbReference type="EMBL" id="MEM0578529.1"/>
    </source>
</evidence>
<keyword evidence="3 8" id="KW-0812">Transmembrane</keyword>
<dbReference type="PANTHER" id="PTHR43731">
    <property type="entry name" value="RHOMBOID PROTEASE"/>
    <property type="match status" value="1"/>
</dbReference>
<keyword evidence="6 8" id="KW-0472">Membrane</keyword>
<dbReference type="SUPFAM" id="SSF144091">
    <property type="entry name" value="Rhomboid-like"/>
    <property type="match status" value="1"/>
</dbReference>
<keyword evidence="4 10" id="KW-0378">Hydrolase</keyword>
<comment type="similarity">
    <text evidence="2">Belongs to the peptidase S54 family.</text>
</comment>
<gene>
    <name evidence="10" type="ORF">WFZ86_18645</name>
</gene>
<dbReference type="RefSeq" id="WP_342693340.1">
    <property type="nucleotide sequence ID" value="NZ_JBCGDP010000027.1"/>
</dbReference>
<feature type="coiled-coil region" evidence="7">
    <location>
        <begin position="454"/>
        <end position="481"/>
    </location>
</feature>
<evidence type="ECO:0000256" key="5">
    <source>
        <dbReference type="ARBA" id="ARBA00022989"/>
    </source>
</evidence>
<evidence type="ECO:0000256" key="3">
    <source>
        <dbReference type="ARBA" id="ARBA00022692"/>
    </source>
</evidence>
<dbReference type="InterPro" id="IPR050925">
    <property type="entry name" value="Rhomboid_protease_S54"/>
</dbReference>
<evidence type="ECO:0000256" key="2">
    <source>
        <dbReference type="ARBA" id="ARBA00009045"/>
    </source>
</evidence>
<comment type="subcellular location">
    <subcellularLocation>
        <location evidence="1">Membrane</location>
        <topology evidence="1">Multi-pass membrane protein</topology>
    </subcellularLocation>
</comment>
<evidence type="ECO:0000256" key="4">
    <source>
        <dbReference type="ARBA" id="ARBA00022801"/>
    </source>
</evidence>
<dbReference type="InterPro" id="IPR022764">
    <property type="entry name" value="Peptidase_S54_rhomboid_dom"/>
</dbReference>
<feature type="domain" description="Peptidase S54 rhomboid" evidence="9">
    <location>
        <begin position="195"/>
        <end position="331"/>
    </location>
</feature>
<evidence type="ECO:0000256" key="1">
    <source>
        <dbReference type="ARBA" id="ARBA00004141"/>
    </source>
</evidence>
<dbReference type="EMBL" id="JBCGDP010000027">
    <property type="protein sequence ID" value="MEM0578529.1"/>
    <property type="molecule type" value="Genomic_DNA"/>
</dbReference>
<proteinExistence type="inferred from homology"/>
<feature type="transmembrane region" description="Helical" evidence="8">
    <location>
        <begin position="205"/>
        <end position="227"/>
    </location>
</feature>
<dbReference type="GO" id="GO:0006508">
    <property type="term" value="P:proteolysis"/>
    <property type="evidence" value="ECO:0007669"/>
    <property type="project" value="UniProtKB-KW"/>
</dbReference>
<dbReference type="GO" id="GO:0008233">
    <property type="term" value="F:peptidase activity"/>
    <property type="evidence" value="ECO:0007669"/>
    <property type="project" value="UniProtKB-KW"/>
</dbReference>
<keyword evidence="7" id="KW-0175">Coiled coil</keyword>
<dbReference type="PANTHER" id="PTHR43731:SF14">
    <property type="entry name" value="PRESENILIN-ASSOCIATED RHOMBOID-LIKE PROTEIN, MITOCHONDRIAL"/>
    <property type="match status" value="1"/>
</dbReference>
<dbReference type="EC" id="3.4.21.-" evidence="10"/>
<keyword evidence="5 8" id="KW-1133">Transmembrane helix</keyword>